<comment type="caution">
    <text evidence="1">The sequence shown here is derived from an EMBL/GenBank/DDBJ whole genome shotgun (WGS) entry which is preliminary data.</text>
</comment>
<name>A0ABP8U834_9ACTN</name>
<evidence type="ECO:0000313" key="2">
    <source>
        <dbReference type="Proteomes" id="UP001501442"/>
    </source>
</evidence>
<dbReference type="EMBL" id="BAABHK010000004">
    <property type="protein sequence ID" value="GAA4626129.1"/>
    <property type="molecule type" value="Genomic_DNA"/>
</dbReference>
<organism evidence="1 2">
    <name type="scientific">Actinoallomurus vinaceus</name>
    <dbReference type="NCBI Taxonomy" id="1080074"/>
    <lineage>
        <taxon>Bacteria</taxon>
        <taxon>Bacillati</taxon>
        <taxon>Actinomycetota</taxon>
        <taxon>Actinomycetes</taxon>
        <taxon>Streptosporangiales</taxon>
        <taxon>Thermomonosporaceae</taxon>
        <taxon>Actinoallomurus</taxon>
    </lineage>
</organism>
<dbReference type="RefSeq" id="WP_345431698.1">
    <property type="nucleotide sequence ID" value="NZ_BAABHK010000004.1"/>
</dbReference>
<reference evidence="2" key="1">
    <citation type="journal article" date="2019" name="Int. J. Syst. Evol. Microbiol.">
        <title>The Global Catalogue of Microorganisms (GCM) 10K type strain sequencing project: providing services to taxonomists for standard genome sequencing and annotation.</title>
        <authorList>
            <consortium name="The Broad Institute Genomics Platform"/>
            <consortium name="The Broad Institute Genome Sequencing Center for Infectious Disease"/>
            <person name="Wu L."/>
            <person name="Ma J."/>
        </authorList>
    </citation>
    <scope>NUCLEOTIDE SEQUENCE [LARGE SCALE GENOMIC DNA]</scope>
    <source>
        <strain evidence="2">JCM 17939</strain>
    </source>
</reference>
<dbReference type="Proteomes" id="UP001501442">
    <property type="component" value="Unassembled WGS sequence"/>
</dbReference>
<evidence type="ECO:0000313" key="1">
    <source>
        <dbReference type="EMBL" id="GAA4626129.1"/>
    </source>
</evidence>
<accession>A0ABP8U834</accession>
<protein>
    <submittedName>
        <fullName evidence="1">Uncharacterized protein</fullName>
    </submittedName>
</protein>
<proteinExistence type="predicted"/>
<gene>
    <name evidence="1" type="ORF">GCM10023196_033100</name>
</gene>
<keyword evidence="2" id="KW-1185">Reference proteome</keyword>
<sequence>MSDAAFKVADDPASIFVKDTHLASFDGNYAKFATADKRRAQSWIAEGLRSGRAVFKLNGAYDTFKVEVDMQRVIGAKGRTGIRIIAANDRRVVNAFSFKVG</sequence>